<evidence type="ECO:0000313" key="3">
    <source>
        <dbReference type="Proteomes" id="UP000827892"/>
    </source>
</evidence>
<organism evidence="2 3">
    <name type="scientific">Caenorhabditis briggsae</name>
    <dbReference type="NCBI Taxonomy" id="6238"/>
    <lineage>
        <taxon>Eukaryota</taxon>
        <taxon>Metazoa</taxon>
        <taxon>Ecdysozoa</taxon>
        <taxon>Nematoda</taxon>
        <taxon>Chromadorea</taxon>
        <taxon>Rhabditida</taxon>
        <taxon>Rhabditina</taxon>
        <taxon>Rhabditomorpha</taxon>
        <taxon>Rhabditoidea</taxon>
        <taxon>Rhabditidae</taxon>
        <taxon>Peloderinae</taxon>
        <taxon>Caenorhabditis</taxon>
    </lineage>
</organism>
<feature type="region of interest" description="Disordered" evidence="1">
    <location>
        <begin position="103"/>
        <end position="156"/>
    </location>
</feature>
<proteinExistence type="predicted"/>
<dbReference type="EMBL" id="CP090896">
    <property type="protein sequence ID" value="ULT83068.1"/>
    <property type="molecule type" value="Genomic_DNA"/>
</dbReference>
<protein>
    <submittedName>
        <fullName evidence="2">Uncharacterized protein</fullName>
    </submittedName>
</protein>
<dbReference type="AlphaFoldDB" id="A0AAE9CWI2"/>
<feature type="compositionally biased region" description="Basic and acidic residues" evidence="1">
    <location>
        <begin position="127"/>
        <end position="156"/>
    </location>
</feature>
<evidence type="ECO:0000313" key="2">
    <source>
        <dbReference type="EMBL" id="ULT83068.1"/>
    </source>
</evidence>
<accession>A0AAE9CWI2</accession>
<evidence type="ECO:0000256" key="1">
    <source>
        <dbReference type="SAM" id="MobiDB-lite"/>
    </source>
</evidence>
<name>A0AAE9CWI2_CAEBR</name>
<dbReference type="Proteomes" id="UP000827892">
    <property type="component" value="Chromosome X"/>
</dbReference>
<sequence>MSSITRPAVTMADALRMLSSNFQSVTNIQGSLELLIDLNASLQFLRQYNIKMLATRYIMHPSAKEAARRLVAICNRLEKKRPNTEAIEELIFCKRTTPIVSAPKPKSLTATKEGPARRHQSISTQTTRDEQQKRIARDFQRRKAVEAARMKDSEEKRRQQLMVIEEYKQQRLQAVRFGGSDFKENQKPKGKRGNCFKCRF</sequence>
<reference evidence="2 3" key="1">
    <citation type="submission" date="2022-05" db="EMBL/GenBank/DDBJ databases">
        <title>Chromosome-level reference genomes for two strains of Caenorhabditis briggsae: an improved platform for comparative genomics.</title>
        <authorList>
            <person name="Stevens L."/>
            <person name="Andersen E.C."/>
        </authorList>
    </citation>
    <scope>NUCLEOTIDE SEQUENCE [LARGE SCALE GENOMIC DNA]</scope>
    <source>
        <strain evidence="2">QX1410_ONT</strain>
        <tissue evidence="2">Whole-organism</tissue>
    </source>
</reference>
<gene>
    <name evidence="2" type="ORF">L3Y34_012360</name>
</gene>